<protein>
    <submittedName>
        <fullName evidence="1">Uncharacterized protein</fullName>
    </submittedName>
</protein>
<evidence type="ECO:0000313" key="2">
    <source>
        <dbReference type="Proteomes" id="UP000823388"/>
    </source>
</evidence>
<dbReference type="AlphaFoldDB" id="A0A8T0SYG3"/>
<sequence length="39" mass="4367">MESKDSDDKSGVVFTEFWGRICISWSMTSSMTSSSDLDL</sequence>
<accession>A0A8T0SYG3</accession>
<keyword evidence="2" id="KW-1185">Reference proteome</keyword>
<name>A0A8T0SYG3_PANVG</name>
<proteinExistence type="predicted"/>
<dbReference type="EMBL" id="CM029044">
    <property type="protein sequence ID" value="KAG2603831.1"/>
    <property type="molecule type" value="Genomic_DNA"/>
</dbReference>
<organism evidence="1 2">
    <name type="scientific">Panicum virgatum</name>
    <name type="common">Blackwell switchgrass</name>
    <dbReference type="NCBI Taxonomy" id="38727"/>
    <lineage>
        <taxon>Eukaryota</taxon>
        <taxon>Viridiplantae</taxon>
        <taxon>Streptophyta</taxon>
        <taxon>Embryophyta</taxon>
        <taxon>Tracheophyta</taxon>
        <taxon>Spermatophyta</taxon>
        <taxon>Magnoliopsida</taxon>
        <taxon>Liliopsida</taxon>
        <taxon>Poales</taxon>
        <taxon>Poaceae</taxon>
        <taxon>PACMAD clade</taxon>
        <taxon>Panicoideae</taxon>
        <taxon>Panicodae</taxon>
        <taxon>Paniceae</taxon>
        <taxon>Panicinae</taxon>
        <taxon>Panicum</taxon>
        <taxon>Panicum sect. Hiantes</taxon>
    </lineage>
</organism>
<dbReference type="Proteomes" id="UP000823388">
    <property type="component" value="Chromosome 4N"/>
</dbReference>
<comment type="caution">
    <text evidence="1">The sequence shown here is derived from an EMBL/GenBank/DDBJ whole genome shotgun (WGS) entry which is preliminary data.</text>
</comment>
<gene>
    <name evidence="1" type="ORF">PVAP13_4NG029600</name>
</gene>
<reference evidence="1" key="1">
    <citation type="submission" date="2020-05" db="EMBL/GenBank/DDBJ databases">
        <title>WGS assembly of Panicum virgatum.</title>
        <authorList>
            <person name="Lovell J.T."/>
            <person name="Jenkins J."/>
            <person name="Shu S."/>
            <person name="Juenger T.E."/>
            <person name="Schmutz J."/>
        </authorList>
    </citation>
    <scope>NUCLEOTIDE SEQUENCE</scope>
    <source>
        <strain evidence="1">AP13</strain>
    </source>
</reference>
<evidence type="ECO:0000313" key="1">
    <source>
        <dbReference type="EMBL" id="KAG2603831.1"/>
    </source>
</evidence>